<dbReference type="PANTHER" id="PTHR28624">
    <property type="entry name" value="COILED-COIL DOMAIN-CONTAINING PROTEIN 51"/>
    <property type="match status" value="1"/>
</dbReference>
<feature type="transmembrane region" description="Helical" evidence="1">
    <location>
        <begin position="331"/>
        <end position="350"/>
    </location>
</feature>
<protein>
    <recommendedName>
        <fullName evidence="4">Coiled-coil domain-containing protein 51</fullName>
    </recommendedName>
</protein>
<name>A0AAW1DDP4_9HEMI</name>
<keyword evidence="1" id="KW-0812">Transmembrane</keyword>
<gene>
    <name evidence="2" type="ORF">O3M35_007916</name>
</gene>
<dbReference type="AlphaFoldDB" id="A0AAW1DDP4"/>
<feature type="transmembrane region" description="Helical" evidence="1">
    <location>
        <begin position="184"/>
        <end position="204"/>
    </location>
</feature>
<sequence>MFRICRLSRVSLERVTILQQCRTFVIYGHKLCNSKEMISSSESLLGPNVATSKSNYVKGKFNDLVVWYEQLTGMDEVRMMQNRVIEAQDRFIAAQENRREVGKELARIQSKLKEIHSELDTTSRGEERYLQLITEEHAILKDERRLVTEFALLEREERESFSLLSACVKESHEKERAQAERTKYWSIIGSIIGTVIGVAGSSINNEFKMRELRKLVRESALRSTADTESTAMLLQHEQELSQLVNNMKQIIEQQTISNHGYSGDKSDVELDGKLERVLHSLQNVNSIASLPSQVEEMKLLLESAQRYDGQLVTIPQDMETMIIQQQREMRLIVIAVTVMGVIVPIIVTILSRS</sequence>
<keyword evidence="1" id="KW-0472">Membrane</keyword>
<dbReference type="Proteomes" id="UP001461498">
    <property type="component" value="Unassembled WGS sequence"/>
</dbReference>
<evidence type="ECO:0000256" key="1">
    <source>
        <dbReference type="SAM" id="Phobius"/>
    </source>
</evidence>
<evidence type="ECO:0000313" key="2">
    <source>
        <dbReference type="EMBL" id="KAK9508199.1"/>
    </source>
</evidence>
<keyword evidence="3" id="KW-1185">Reference proteome</keyword>
<dbReference type="InterPro" id="IPR037660">
    <property type="entry name" value="CCDC51"/>
</dbReference>
<accession>A0AAW1DDP4</accession>
<evidence type="ECO:0000313" key="3">
    <source>
        <dbReference type="Proteomes" id="UP001461498"/>
    </source>
</evidence>
<dbReference type="PANTHER" id="PTHR28624:SF1">
    <property type="entry name" value="MITOCHONDRIAL POTASSIUM CHANNEL"/>
    <property type="match status" value="1"/>
</dbReference>
<proteinExistence type="predicted"/>
<dbReference type="EMBL" id="JAPXFL010000004">
    <property type="protein sequence ID" value="KAK9508199.1"/>
    <property type="molecule type" value="Genomic_DNA"/>
</dbReference>
<keyword evidence="1" id="KW-1133">Transmembrane helix</keyword>
<reference evidence="2 3" key="1">
    <citation type="submission" date="2022-12" db="EMBL/GenBank/DDBJ databases">
        <title>Chromosome-level genome assembly of true bugs.</title>
        <authorList>
            <person name="Ma L."/>
            <person name="Li H."/>
        </authorList>
    </citation>
    <scope>NUCLEOTIDE SEQUENCE [LARGE SCALE GENOMIC DNA]</scope>
    <source>
        <strain evidence="2">Lab_2022b</strain>
    </source>
</reference>
<organism evidence="2 3">
    <name type="scientific">Rhynocoris fuscipes</name>
    <dbReference type="NCBI Taxonomy" id="488301"/>
    <lineage>
        <taxon>Eukaryota</taxon>
        <taxon>Metazoa</taxon>
        <taxon>Ecdysozoa</taxon>
        <taxon>Arthropoda</taxon>
        <taxon>Hexapoda</taxon>
        <taxon>Insecta</taxon>
        <taxon>Pterygota</taxon>
        <taxon>Neoptera</taxon>
        <taxon>Paraneoptera</taxon>
        <taxon>Hemiptera</taxon>
        <taxon>Heteroptera</taxon>
        <taxon>Panheteroptera</taxon>
        <taxon>Cimicomorpha</taxon>
        <taxon>Reduviidae</taxon>
        <taxon>Harpactorinae</taxon>
        <taxon>Harpactorini</taxon>
        <taxon>Rhynocoris</taxon>
    </lineage>
</organism>
<evidence type="ECO:0008006" key="4">
    <source>
        <dbReference type="Google" id="ProtNLM"/>
    </source>
</evidence>
<comment type="caution">
    <text evidence="2">The sequence shown here is derived from an EMBL/GenBank/DDBJ whole genome shotgun (WGS) entry which is preliminary data.</text>
</comment>